<name>V4L2U6_EUTSA</name>
<keyword evidence="2" id="KW-0677">Repeat</keyword>
<feature type="repeat" description="PPR" evidence="3">
    <location>
        <begin position="429"/>
        <end position="464"/>
    </location>
</feature>
<dbReference type="GO" id="GO:0005739">
    <property type="term" value="C:mitochondrion"/>
    <property type="evidence" value="ECO:0007669"/>
    <property type="project" value="InterPro"/>
</dbReference>
<dbReference type="FunFam" id="1.25.40.10:FF:001541">
    <property type="entry name" value="Pentatricopeptide repeat (PPR) superfamily protein"/>
    <property type="match status" value="2"/>
</dbReference>
<evidence type="ECO:0000313" key="6">
    <source>
        <dbReference type="Proteomes" id="UP000030689"/>
    </source>
</evidence>
<feature type="non-terminal residue" evidence="5">
    <location>
        <position position="1"/>
    </location>
</feature>
<dbReference type="STRING" id="72664.V4L2U6"/>
<dbReference type="Pfam" id="PF19189">
    <property type="entry name" value="Mtf2"/>
    <property type="match status" value="1"/>
</dbReference>
<protein>
    <recommendedName>
        <fullName evidence="4">Mtf2-like C-terminal domain-containing protein</fullName>
    </recommendedName>
</protein>
<feature type="domain" description="Mtf2-like C-terminal" evidence="4">
    <location>
        <begin position="137"/>
        <end position="184"/>
    </location>
</feature>
<dbReference type="KEGG" id="eus:EUTSA_v10009907mg"/>
<evidence type="ECO:0000256" key="2">
    <source>
        <dbReference type="ARBA" id="ARBA00022737"/>
    </source>
</evidence>
<sequence>NQIAEALERNAEIIPVLKQWRQQGNQVNPSQVRVIIKHLRDSKQSLQALQVSEWMSEEKMCNPTPEDFAARLHLIDNVMGLEKAEKFFESIPKIARDDSVYTSLLTSYARSDKTLSKTEATFQNMREFGLLSRPSPYNAMMSLYASLQDRDKVEELLREMKDNGVEADSVTVNQVLKIYSALSDVAEMEKFFNEWKFVHGFKLEWLTALDMAKAYLRDSSREKAIQKLRLTEKLVDQESLKPAYELLLKLYGEAGEKEEVLRIWNLYEKKIEQCDNNGYRNVIWSLLKLDDIVEAEEIYKMWESLPLEFDIRIPTMLASGYRERGMIKMAEKLMNNRTIKNKRMKKPITPILEQWGDTMKQSDLKCLIKSLRDSNQFSKALQVSEWMGEKKVCNLYSEDYAARLYLTENVLGLEEAEKFFENIPENMKDYSVYATLLSSYAKSDKNLGKAEATFKKMRELGLLLKPSPFNSMLSLYSNKKMAKKILREMEENNVDPDSLMVNKVLRVYAAESEVEAMEKFARLWGGEDGIKLERGTMVAMAKAYAKAGLKKKAIETYGYVAGCKREVYRLWNECRKEEKEEVHDENLWGECKKDEKAEDDLYRTVISSLLKLEDVEGAENVYGEWKPNGPKLDLSIPGLLISRFYAEGDALK</sequence>
<gene>
    <name evidence="5" type="ORF">EUTSA_v10009907mg</name>
</gene>
<dbReference type="PROSITE" id="PS51375">
    <property type="entry name" value="PPR"/>
    <property type="match status" value="3"/>
</dbReference>
<dbReference type="OrthoDB" id="1103969at2759"/>
<dbReference type="PANTHER" id="PTHR45717:SF18">
    <property type="entry name" value="PENTACOTRIPEPTIDE-REPEAT REGION OF PRORP DOMAIN-CONTAINING PROTEIN"/>
    <property type="match status" value="1"/>
</dbReference>
<dbReference type="eggNOG" id="KOG4197">
    <property type="taxonomic scope" value="Eukaryota"/>
</dbReference>
<evidence type="ECO:0000313" key="5">
    <source>
        <dbReference type="EMBL" id="ESQ34058.1"/>
    </source>
</evidence>
<proteinExistence type="inferred from homology"/>
<dbReference type="Proteomes" id="UP000030689">
    <property type="component" value="Unassembled WGS sequence"/>
</dbReference>
<dbReference type="AlphaFoldDB" id="V4L2U6"/>
<dbReference type="Gramene" id="ESQ34058">
    <property type="protein sequence ID" value="ESQ34058"/>
    <property type="gene ID" value="EUTSA_v10009907mg"/>
</dbReference>
<dbReference type="OMA" id="PYNAMMS"/>
<feature type="repeat" description="PPR" evidence="3">
    <location>
        <begin position="133"/>
        <end position="167"/>
    </location>
</feature>
<evidence type="ECO:0000259" key="4">
    <source>
        <dbReference type="Pfam" id="PF19189"/>
    </source>
</evidence>
<keyword evidence="6" id="KW-1185">Reference proteome</keyword>
<dbReference type="PANTHER" id="PTHR45717">
    <property type="entry name" value="OS12G0527900 PROTEIN"/>
    <property type="match status" value="1"/>
</dbReference>
<reference evidence="5 6" key="1">
    <citation type="journal article" date="2013" name="Front. Plant Sci.">
        <title>The Reference Genome of the Halophytic Plant Eutrema salsugineum.</title>
        <authorList>
            <person name="Yang R."/>
            <person name="Jarvis D.E."/>
            <person name="Chen H."/>
            <person name="Beilstein M.A."/>
            <person name="Grimwood J."/>
            <person name="Jenkins J."/>
            <person name="Shu S."/>
            <person name="Prochnik S."/>
            <person name="Xin M."/>
            <person name="Ma C."/>
            <person name="Schmutz J."/>
            <person name="Wing R.A."/>
            <person name="Mitchell-Olds T."/>
            <person name="Schumaker K.S."/>
            <person name="Wang X."/>
        </authorList>
    </citation>
    <scope>NUCLEOTIDE SEQUENCE [LARGE SCALE GENOMIC DNA]</scope>
</reference>
<accession>V4L2U6</accession>
<dbReference type="Gene3D" id="1.25.40.10">
    <property type="entry name" value="Tetratricopeptide repeat domain"/>
    <property type="match status" value="3"/>
</dbReference>
<dbReference type="InterPro" id="IPR043837">
    <property type="entry name" value="Mtf2-like_C"/>
</dbReference>
<evidence type="ECO:0000256" key="1">
    <source>
        <dbReference type="ARBA" id="ARBA00007626"/>
    </source>
</evidence>
<dbReference type="NCBIfam" id="TIGR00756">
    <property type="entry name" value="PPR"/>
    <property type="match status" value="1"/>
</dbReference>
<dbReference type="InterPro" id="IPR002885">
    <property type="entry name" value="PPR_rpt"/>
</dbReference>
<comment type="similarity">
    <text evidence="1">Belongs to the PPR family. P subfamily.</text>
</comment>
<dbReference type="EMBL" id="KI517683">
    <property type="protein sequence ID" value="ESQ34058.1"/>
    <property type="molecule type" value="Genomic_DNA"/>
</dbReference>
<feature type="non-terminal residue" evidence="5">
    <location>
        <position position="652"/>
    </location>
</feature>
<dbReference type="InterPro" id="IPR011990">
    <property type="entry name" value="TPR-like_helical_dom_sf"/>
</dbReference>
<feature type="repeat" description="PPR" evidence="3">
    <location>
        <begin position="97"/>
        <end position="132"/>
    </location>
</feature>
<organism evidence="5 6">
    <name type="scientific">Eutrema salsugineum</name>
    <name type="common">Saltwater cress</name>
    <name type="synonym">Sisymbrium salsugineum</name>
    <dbReference type="NCBI Taxonomy" id="72664"/>
    <lineage>
        <taxon>Eukaryota</taxon>
        <taxon>Viridiplantae</taxon>
        <taxon>Streptophyta</taxon>
        <taxon>Embryophyta</taxon>
        <taxon>Tracheophyta</taxon>
        <taxon>Spermatophyta</taxon>
        <taxon>Magnoliopsida</taxon>
        <taxon>eudicotyledons</taxon>
        <taxon>Gunneridae</taxon>
        <taxon>Pentapetalae</taxon>
        <taxon>rosids</taxon>
        <taxon>malvids</taxon>
        <taxon>Brassicales</taxon>
        <taxon>Brassicaceae</taxon>
        <taxon>Eutremeae</taxon>
        <taxon>Eutrema</taxon>
    </lineage>
</organism>
<evidence type="ECO:0000256" key="3">
    <source>
        <dbReference type="PROSITE-ProRule" id="PRU00708"/>
    </source>
</evidence>
<dbReference type="GO" id="GO:0003729">
    <property type="term" value="F:mRNA binding"/>
    <property type="evidence" value="ECO:0007669"/>
    <property type="project" value="UniProtKB-ARBA"/>
</dbReference>